<dbReference type="Proteomes" id="UP000037923">
    <property type="component" value="Unassembled WGS sequence"/>
</dbReference>
<evidence type="ECO:0000313" key="2">
    <source>
        <dbReference type="EMBL" id="KPA83161.1"/>
    </source>
</evidence>
<dbReference type="GeneID" id="26903147"/>
<sequence>MSKATNVDYKQVGQRDVHDAVDAAPTEVIHSVGNVQRPWHYGLCTLCSEMNSCLECFVCAPCQLSRQFNMLYNLKPELHIPVCLAVVLLDSMGVPAGFALQYVIRSDIRRRYGIEGNIVSDCCFSWLCAPCAIQQQFLEMTSVGSCPGMSMCGVIPLAPEEPLML</sequence>
<dbReference type="OMA" id="CPGMSMC"/>
<evidence type="ECO:0000313" key="3">
    <source>
        <dbReference type="Proteomes" id="UP000037923"/>
    </source>
</evidence>
<comment type="caution">
    <text evidence="2">The sequence shown here is derived from an EMBL/GenBank/DDBJ whole genome shotgun (WGS) entry which is preliminary data.</text>
</comment>
<proteinExistence type="predicted"/>
<accession>A0A0N0VGF1</accession>
<feature type="transmembrane region" description="Helical" evidence="1">
    <location>
        <begin position="78"/>
        <end position="104"/>
    </location>
</feature>
<name>A0A0N0VGF1_LEPPY</name>
<dbReference type="VEuPathDB" id="TriTrypDB:LpyrH10_04_4060"/>
<organism evidence="2 3">
    <name type="scientific">Leptomonas pyrrhocoris</name>
    <name type="common">Firebug parasite</name>
    <dbReference type="NCBI Taxonomy" id="157538"/>
    <lineage>
        <taxon>Eukaryota</taxon>
        <taxon>Discoba</taxon>
        <taxon>Euglenozoa</taxon>
        <taxon>Kinetoplastea</taxon>
        <taxon>Metakinetoplastina</taxon>
        <taxon>Trypanosomatida</taxon>
        <taxon>Trypanosomatidae</taxon>
        <taxon>Leishmaniinae</taxon>
        <taxon>Leptomonas</taxon>
    </lineage>
</organism>
<dbReference type="EMBL" id="LGTL01000004">
    <property type="protein sequence ID" value="KPA83161.1"/>
    <property type="molecule type" value="Genomic_DNA"/>
</dbReference>
<keyword evidence="1" id="KW-0812">Transmembrane</keyword>
<dbReference type="PANTHER" id="PTHR15907">
    <property type="entry name" value="DUF614 FAMILY PROTEIN-RELATED"/>
    <property type="match status" value="1"/>
</dbReference>
<dbReference type="AlphaFoldDB" id="A0A0N0VGF1"/>
<dbReference type="RefSeq" id="XP_015661600.1">
    <property type="nucleotide sequence ID" value="XM_015799998.1"/>
</dbReference>
<protein>
    <recommendedName>
        <fullName evidence="4">Ama1 protein</fullName>
    </recommendedName>
</protein>
<gene>
    <name evidence="2" type="ORF">ABB37_02856</name>
</gene>
<dbReference type="OrthoDB" id="1045822at2759"/>
<reference evidence="2 3" key="1">
    <citation type="submission" date="2015-07" db="EMBL/GenBank/DDBJ databases">
        <title>High-quality genome of monoxenous trypanosomatid Leptomonas pyrrhocoris.</title>
        <authorList>
            <person name="Flegontov P."/>
            <person name="Butenko A."/>
            <person name="Firsov S."/>
            <person name="Vlcek C."/>
            <person name="Logacheva M.D."/>
            <person name="Field M."/>
            <person name="Filatov D."/>
            <person name="Flegontova O."/>
            <person name="Gerasimov E."/>
            <person name="Jackson A.P."/>
            <person name="Kelly S."/>
            <person name="Opperdoes F."/>
            <person name="O'Reilly A."/>
            <person name="Votypka J."/>
            <person name="Yurchenko V."/>
            <person name="Lukes J."/>
        </authorList>
    </citation>
    <scope>NUCLEOTIDE SEQUENCE [LARGE SCALE GENOMIC DNA]</scope>
    <source>
        <strain evidence="2">H10</strain>
    </source>
</reference>
<evidence type="ECO:0008006" key="4">
    <source>
        <dbReference type="Google" id="ProtNLM"/>
    </source>
</evidence>
<dbReference type="InterPro" id="IPR006461">
    <property type="entry name" value="PLAC_motif_containing"/>
</dbReference>
<evidence type="ECO:0000256" key="1">
    <source>
        <dbReference type="SAM" id="Phobius"/>
    </source>
</evidence>
<keyword evidence="1" id="KW-0472">Membrane</keyword>
<dbReference type="NCBIfam" id="TIGR01571">
    <property type="entry name" value="A_thal_Cys_rich"/>
    <property type="match status" value="1"/>
</dbReference>
<keyword evidence="1" id="KW-1133">Transmembrane helix</keyword>
<dbReference type="Pfam" id="PF04749">
    <property type="entry name" value="PLAC8"/>
    <property type="match status" value="1"/>
</dbReference>
<keyword evidence="3" id="KW-1185">Reference proteome</keyword>